<dbReference type="Pfam" id="PF22939">
    <property type="entry name" value="WHD_GPIID"/>
    <property type="match status" value="1"/>
</dbReference>
<evidence type="ECO:0000256" key="2">
    <source>
        <dbReference type="SAM" id="MobiDB-lite"/>
    </source>
</evidence>
<organism evidence="5 6">
    <name type="scientific">Aspergillus kawachii</name>
    <name type="common">White koji mold</name>
    <name type="synonym">Aspergillus awamori var. kawachi</name>
    <dbReference type="NCBI Taxonomy" id="1069201"/>
    <lineage>
        <taxon>Eukaryota</taxon>
        <taxon>Fungi</taxon>
        <taxon>Dikarya</taxon>
        <taxon>Ascomycota</taxon>
        <taxon>Pezizomycotina</taxon>
        <taxon>Eurotiomycetes</taxon>
        <taxon>Eurotiomycetidae</taxon>
        <taxon>Eurotiales</taxon>
        <taxon>Aspergillaceae</taxon>
        <taxon>Aspergillus</taxon>
        <taxon>Aspergillus subgen. Circumdati</taxon>
    </lineage>
</organism>
<dbReference type="VEuPathDB" id="FungiDB:ASPFODRAFT_64778"/>
<dbReference type="EMBL" id="BCWF01000009">
    <property type="protein sequence ID" value="GAT21059.1"/>
    <property type="molecule type" value="Genomic_DNA"/>
</dbReference>
<gene>
    <name evidence="5" type="ORF">RIB2604_00900800</name>
</gene>
<feature type="domain" description="GPI inositol-deacylase winged helix" evidence="3">
    <location>
        <begin position="625"/>
        <end position="715"/>
    </location>
</feature>
<dbReference type="SMART" id="SM00320">
    <property type="entry name" value="WD40"/>
    <property type="match status" value="4"/>
</dbReference>
<dbReference type="InterPro" id="IPR036322">
    <property type="entry name" value="WD40_repeat_dom_sf"/>
</dbReference>
<dbReference type="InterPro" id="IPR056884">
    <property type="entry name" value="NPHP3-like_N"/>
</dbReference>
<dbReference type="InterPro" id="IPR015943">
    <property type="entry name" value="WD40/YVTN_repeat-like_dom_sf"/>
</dbReference>
<dbReference type="Gene3D" id="3.40.50.1820">
    <property type="entry name" value="alpha/beta hydrolase"/>
    <property type="match status" value="1"/>
</dbReference>
<evidence type="ECO:0000259" key="3">
    <source>
        <dbReference type="Pfam" id="PF22939"/>
    </source>
</evidence>
<reference evidence="5 6" key="1">
    <citation type="journal article" date="2016" name="DNA Res.">
        <title>Genome sequence of Aspergillus luchuensis NBRC 4314.</title>
        <authorList>
            <person name="Yamada O."/>
            <person name="Machida M."/>
            <person name="Hosoyama A."/>
            <person name="Goto M."/>
            <person name="Takahashi T."/>
            <person name="Futagami T."/>
            <person name="Yamagata Y."/>
            <person name="Takeuchi M."/>
            <person name="Kobayashi T."/>
            <person name="Koike H."/>
            <person name="Abe K."/>
            <person name="Asai K."/>
            <person name="Arita M."/>
            <person name="Fujita N."/>
            <person name="Fukuda K."/>
            <person name="Higa K."/>
            <person name="Horikawa H."/>
            <person name="Ishikawa T."/>
            <person name="Jinno K."/>
            <person name="Kato Y."/>
            <person name="Kirimura K."/>
            <person name="Mizutani O."/>
            <person name="Nakasone K."/>
            <person name="Sano M."/>
            <person name="Shiraishi Y."/>
            <person name="Tsukahara M."/>
            <person name="Gomi K."/>
        </authorList>
    </citation>
    <scope>NUCLEOTIDE SEQUENCE [LARGE SCALE GENOMIC DNA]</scope>
    <source>
        <strain evidence="5 6">RIB 2604</strain>
    </source>
</reference>
<feature type="domain" description="Nephrocystin 3-like N-terminal" evidence="4">
    <location>
        <begin position="360"/>
        <end position="522"/>
    </location>
</feature>
<name>A0A146F5E9_ASPKA</name>
<keyword evidence="1" id="KW-0677">Repeat</keyword>
<sequence>MSEQYGGLSTLRALSIRISRNREDEVSSDSQSSKYASRSSWSGNFSSTAEVNVDNPRGPLGLNLLHSPPEPQIESIFVHGLGGGSRKTWSKTTSGYHYWPQEWLPKDPAFSHVRVHSFGYNSDWSKGKDNCLDIYHFAKSLLGELSTSPHLSHTDTPIVFLGHSMGGLVIKKAYLLASQDAFFEGLVKRFHAIYFFATPHRGSDSAKLLENILQITYSSRAYVSDLKRGSSTLQSINEEFRKHSGKMELWSFYETQKLTIGLFSILIVDPNSATLGYREEQQIPLGADHRSICKFDALTDPNYVTVRNALALTVSRILQSVVTSKARQARSQLRQLEAYLGVHDNVEDDLILLEDARMDGTCQWLGSKSSFLTWKSFESNGPSILWVNGKPATGKSVLAGYVVNQLRTTKASCSFYFFKYGDKSKSRVSGCLRSLALQMARANVAVREILLEMQSQGTKLDSDDERVLWRKLFQPGILRANSKGHYWVIDALDECSSLSFFFEAMLTKIDDSTPLRILITSRETPEIGQYFSSLGAHRVVSEEVSTSDTLPDIKLLVEAKAGSLLVGGDKDREDLVTKVLDKSQGSFLWTTLVLKELSKSYSEQEMSRVLQDVPRDMERLYMRSLDSMSQASRGKALSKAILTWTTCVTRPLRTTELQLALKLDVNDHFPKLEESVLSLCGQFVTVDKFGKVQMAHETAREFLLNEDLESEYAIRKEEAHTRIARTCLAYLTGDDLRPPRTGRRGAAASSPIKRSEFSLYACTEFSYHLSKSSPRATDVFHLLVKFLKANVLSWIEIIAQTGNLNFLIRAAKYLRSYLKICTTELSPIGGDMQVIRGWTMDLIRVAAKFADALLISPAAIHSLVVPFCPKESTVYRAVNPGKRLSVMGLSSVQWDDRLACIEFRQAQTTAICYGETMFAIGLSSGKVTLYHATTCQENKTLDHGEAVKYLQISSKRGLVAACGLKRINVWEILSGRLISTNTAPQRPLTMIIDDDRLVVASAKNYLASWGLDGDGFQHPHRLWNDSDNMDVQTHRVPSAVSISVGHQMMAIAYSGRPITLWDLQEDAYYGSCGKKLANGETSKHMVTALIFNPNPSIERLVASYLDGELALVDPFQDEVLATIHANCHTLAASPDGHLLAGAVGSGTIQIFEFDTLTLLYRVESTKIYIKQLAFSLDSLRLADIRGSECNIWEPAILLRDSGGDDSSQNTSNTLVETVAIDTKIKISALTMDLQEDAVFCSKNDGSVCLYNMRTGNEIRKLYHHNSCVHALNWLPKTKLLLSIDVSNRISGRRIAKSRIEGWLPGEVLFQSRLDCGHAITQVLASDVAGKFILSTRETDHLWSISGQELEMRKYSSRPGIRKWLQHHDSEEHVICFEGATARIYTWSDWAEVAIVDVHIDLDGLQIKNAFPCTSASKQRILLELSELDGPAKTCRLYLLDTKAFAVYNEGDKPDSPSEICAGQEDTLLRNKLVHTDRTSSQCLINRLTTLSRYITHCIGVTASSKIVFLDTHSWVCTADLDKPDDSKELYFRHFFVPYDWFSGSRHVISTVARRDVLMACKSDLAVIKGGLEYTLPPIYWALARLKQLSCKDVHNLIGNKPMLK</sequence>
<feature type="compositionally biased region" description="Polar residues" evidence="2">
    <location>
        <begin position="28"/>
        <end position="47"/>
    </location>
</feature>
<reference evidence="6" key="2">
    <citation type="submission" date="2016-02" db="EMBL/GenBank/DDBJ databases">
        <title>Genome sequencing of Aspergillus luchuensis NBRC 4314.</title>
        <authorList>
            <person name="Yamada O."/>
        </authorList>
    </citation>
    <scope>NUCLEOTIDE SEQUENCE [LARGE SCALE GENOMIC DNA]</scope>
    <source>
        <strain evidence="6">RIB 2604</strain>
    </source>
</reference>
<dbReference type="InterPro" id="IPR054471">
    <property type="entry name" value="GPIID_WHD"/>
</dbReference>
<protein>
    <submittedName>
        <fullName evidence="5">NACHT and WD domain protein</fullName>
    </submittedName>
</protein>
<feature type="region of interest" description="Disordered" evidence="2">
    <location>
        <begin position="20"/>
        <end position="47"/>
    </location>
</feature>
<dbReference type="InterPro" id="IPR001680">
    <property type="entry name" value="WD40_rpt"/>
</dbReference>
<dbReference type="InterPro" id="IPR027417">
    <property type="entry name" value="P-loop_NTPase"/>
</dbReference>
<dbReference type="SUPFAM" id="SSF52540">
    <property type="entry name" value="P-loop containing nucleoside triphosphate hydrolases"/>
    <property type="match status" value="1"/>
</dbReference>
<dbReference type="InterPro" id="IPR029058">
    <property type="entry name" value="AB_hydrolase_fold"/>
</dbReference>
<dbReference type="Pfam" id="PF24883">
    <property type="entry name" value="NPHP3_N"/>
    <property type="match status" value="1"/>
</dbReference>
<evidence type="ECO:0000313" key="5">
    <source>
        <dbReference type="EMBL" id="GAT21059.1"/>
    </source>
</evidence>
<dbReference type="SUPFAM" id="SSF53474">
    <property type="entry name" value="alpha/beta-Hydrolases"/>
    <property type="match status" value="1"/>
</dbReference>
<proteinExistence type="predicted"/>
<evidence type="ECO:0000259" key="4">
    <source>
        <dbReference type="Pfam" id="PF24883"/>
    </source>
</evidence>
<accession>A0A146F5E9</accession>
<dbReference type="PANTHER" id="PTHR10039:SF16">
    <property type="entry name" value="GPI INOSITOL-DEACYLASE"/>
    <property type="match status" value="1"/>
</dbReference>
<comment type="caution">
    <text evidence="5">The sequence shown here is derived from an EMBL/GenBank/DDBJ whole genome shotgun (WGS) entry which is preliminary data.</text>
</comment>
<dbReference type="Proteomes" id="UP000075230">
    <property type="component" value="Unassembled WGS sequence"/>
</dbReference>
<dbReference type="PANTHER" id="PTHR10039">
    <property type="entry name" value="AMELOGENIN"/>
    <property type="match status" value="1"/>
</dbReference>
<dbReference type="Gene3D" id="3.40.50.300">
    <property type="entry name" value="P-loop containing nucleotide triphosphate hydrolases"/>
    <property type="match status" value="1"/>
</dbReference>
<evidence type="ECO:0000313" key="6">
    <source>
        <dbReference type="Proteomes" id="UP000075230"/>
    </source>
</evidence>
<evidence type="ECO:0000256" key="1">
    <source>
        <dbReference type="ARBA" id="ARBA00022737"/>
    </source>
</evidence>
<dbReference type="Gene3D" id="2.130.10.10">
    <property type="entry name" value="YVTN repeat-like/Quinoprotein amine dehydrogenase"/>
    <property type="match status" value="2"/>
</dbReference>
<dbReference type="SUPFAM" id="SSF50978">
    <property type="entry name" value="WD40 repeat-like"/>
    <property type="match status" value="2"/>
</dbReference>